<dbReference type="InterPro" id="IPR036575">
    <property type="entry name" value="TFIIS_cen_dom_sf"/>
</dbReference>
<name>A0A7S4BB52_CHRCT</name>
<accession>A0A7S4BB52</accession>
<dbReference type="PANTHER" id="PTHR11477:SF0">
    <property type="entry name" value="IP08861P-RELATED"/>
    <property type="match status" value="1"/>
</dbReference>
<feature type="compositionally biased region" description="Basic and acidic residues" evidence="5">
    <location>
        <begin position="78"/>
        <end position="87"/>
    </location>
</feature>
<dbReference type="PROSITE" id="PS51321">
    <property type="entry name" value="TFIIS_CENTRAL"/>
    <property type="match status" value="1"/>
</dbReference>
<keyword evidence="4" id="KW-0539">Nucleus</keyword>
<evidence type="ECO:0000259" key="6">
    <source>
        <dbReference type="PROSITE" id="PS51321"/>
    </source>
</evidence>
<feature type="domain" description="TFIIS central" evidence="6">
    <location>
        <begin position="169"/>
        <end position="281"/>
    </location>
</feature>
<dbReference type="GO" id="GO:0031564">
    <property type="term" value="P:transcription antitermination"/>
    <property type="evidence" value="ECO:0007669"/>
    <property type="project" value="TreeGrafter"/>
</dbReference>
<reference evidence="7" key="1">
    <citation type="submission" date="2021-01" db="EMBL/GenBank/DDBJ databases">
        <authorList>
            <person name="Corre E."/>
            <person name="Pelletier E."/>
            <person name="Niang G."/>
            <person name="Scheremetjew M."/>
            <person name="Finn R."/>
            <person name="Kale V."/>
            <person name="Holt S."/>
            <person name="Cochrane G."/>
            <person name="Meng A."/>
            <person name="Brown T."/>
            <person name="Cohen L."/>
        </authorList>
    </citation>
    <scope>NUCLEOTIDE SEQUENCE</scope>
    <source>
        <strain evidence="7">CCMP645</strain>
    </source>
</reference>
<evidence type="ECO:0000256" key="5">
    <source>
        <dbReference type="SAM" id="MobiDB-lite"/>
    </source>
</evidence>
<dbReference type="GO" id="GO:0006362">
    <property type="term" value="P:transcription elongation by RNA polymerase I"/>
    <property type="evidence" value="ECO:0007669"/>
    <property type="project" value="TreeGrafter"/>
</dbReference>
<dbReference type="GO" id="GO:0031440">
    <property type="term" value="P:regulation of mRNA 3'-end processing"/>
    <property type="evidence" value="ECO:0007669"/>
    <property type="project" value="TreeGrafter"/>
</dbReference>
<evidence type="ECO:0000256" key="2">
    <source>
        <dbReference type="ARBA" id="ARBA00022771"/>
    </source>
</evidence>
<evidence type="ECO:0000256" key="1">
    <source>
        <dbReference type="ARBA" id="ARBA00022723"/>
    </source>
</evidence>
<feature type="region of interest" description="Disordered" evidence="5">
    <location>
        <begin position="1"/>
        <end position="87"/>
    </location>
</feature>
<dbReference type="SUPFAM" id="SSF46942">
    <property type="entry name" value="Elongation factor TFIIS domain 2"/>
    <property type="match status" value="1"/>
</dbReference>
<evidence type="ECO:0000256" key="4">
    <source>
        <dbReference type="ARBA" id="ARBA00023242"/>
    </source>
</evidence>
<dbReference type="Gene3D" id="1.10.472.30">
    <property type="entry name" value="Transcription elongation factor S-II, central domain"/>
    <property type="match status" value="1"/>
</dbReference>
<feature type="compositionally biased region" description="Basic and acidic residues" evidence="5">
    <location>
        <begin position="13"/>
        <end position="28"/>
    </location>
</feature>
<keyword evidence="2" id="KW-0863">Zinc-finger</keyword>
<dbReference type="AlphaFoldDB" id="A0A7S4BB52"/>
<dbReference type="InterPro" id="IPR003618">
    <property type="entry name" value="TFIIS_cen_dom"/>
</dbReference>
<protein>
    <recommendedName>
        <fullName evidence="6">TFIIS central domain-containing protein</fullName>
    </recommendedName>
</protein>
<dbReference type="SMART" id="SM00510">
    <property type="entry name" value="TFS2M"/>
    <property type="match status" value="1"/>
</dbReference>
<evidence type="ECO:0000256" key="3">
    <source>
        <dbReference type="ARBA" id="ARBA00022833"/>
    </source>
</evidence>
<dbReference type="Pfam" id="PF07500">
    <property type="entry name" value="TFIIS_M"/>
    <property type="match status" value="1"/>
</dbReference>
<dbReference type="PANTHER" id="PTHR11477">
    <property type="entry name" value="TRANSCRIPTION FACTOR S-II ZINC FINGER DOMAIN-CONTAINING PROTEIN"/>
    <property type="match status" value="1"/>
</dbReference>
<organism evidence="7">
    <name type="scientific">Chrysotila carterae</name>
    <name type="common">Marine alga</name>
    <name type="synonym">Syracosphaera carterae</name>
    <dbReference type="NCBI Taxonomy" id="13221"/>
    <lineage>
        <taxon>Eukaryota</taxon>
        <taxon>Haptista</taxon>
        <taxon>Haptophyta</taxon>
        <taxon>Prymnesiophyceae</taxon>
        <taxon>Isochrysidales</taxon>
        <taxon>Isochrysidaceae</taxon>
        <taxon>Chrysotila</taxon>
    </lineage>
</organism>
<feature type="compositionally biased region" description="Polar residues" evidence="5">
    <location>
        <begin position="60"/>
        <end position="72"/>
    </location>
</feature>
<keyword evidence="3" id="KW-0862">Zinc</keyword>
<dbReference type="GO" id="GO:0005634">
    <property type="term" value="C:nucleus"/>
    <property type="evidence" value="ECO:0007669"/>
    <property type="project" value="TreeGrafter"/>
</dbReference>
<keyword evidence="1" id="KW-0479">Metal-binding</keyword>
<dbReference type="GO" id="GO:0006368">
    <property type="term" value="P:transcription elongation by RNA polymerase II"/>
    <property type="evidence" value="ECO:0007669"/>
    <property type="project" value="TreeGrafter"/>
</dbReference>
<proteinExistence type="predicted"/>
<evidence type="ECO:0000313" key="7">
    <source>
        <dbReference type="EMBL" id="CAE0760152.1"/>
    </source>
</evidence>
<dbReference type="GO" id="GO:0008270">
    <property type="term" value="F:zinc ion binding"/>
    <property type="evidence" value="ECO:0007669"/>
    <property type="project" value="UniProtKB-KW"/>
</dbReference>
<gene>
    <name evidence="7" type="ORF">PCAR00345_LOCUS12758</name>
</gene>
<sequence length="330" mass="36836">MSTVSERISAEGPKAEPRMLADESDVKKPKLHHNMEQVTHQSAADGSWHVFPPVAKDNANGGTSQMGGSSRGISPGDNDGKSETSDFEKDFEDELFEELQACMEHSTPRVEDTSLPANAASEPDRLTSLPAELLARVLSWLPHTWLLGPARRISKVLTAVADAQAARLTQTKLKEALEAGFASDGRDVVPAQITVLTISVQQELSSAPRETFRGKYRALLFNLKDAKNPDLRHRLLEGTLCARELLRLSPREMAAEALQQQRSEWRQKRTRERIRPDWRECGGFTTTLFRCERCGGTESKVHQAIRAGRMAVDRARTYATCTSCRERWEV</sequence>
<dbReference type="EMBL" id="HBIZ01020287">
    <property type="protein sequence ID" value="CAE0760152.1"/>
    <property type="molecule type" value="Transcribed_RNA"/>
</dbReference>